<dbReference type="SUPFAM" id="SSF53597">
    <property type="entry name" value="Dihydrofolate reductase-like"/>
    <property type="match status" value="1"/>
</dbReference>
<dbReference type="PANTHER" id="PTHR38011">
    <property type="entry name" value="DIHYDROFOLATE REDUCTASE FAMILY PROTEIN (AFU_ORTHOLOGUE AFUA_8G06820)"/>
    <property type="match status" value="1"/>
</dbReference>
<organism evidence="6 7">
    <name type="scientific">Microbacterium helvum</name>
    <dbReference type="NCBI Taxonomy" id="2773713"/>
    <lineage>
        <taxon>Bacteria</taxon>
        <taxon>Bacillati</taxon>
        <taxon>Actinomycetota</taxon>
        <taxon>Actinomycetes</taxon>
        <taxon>Micrococcales</taxon>
        <taxon>Microbacteriaceae</taxon>
        <taxon>Microbacterium</taxon>
    </lineage>
</organism>
<evidence type="ECO:0000256" key="1">
    <source>
        <dbReference type="ARBA" id="ARBA00005104"/>
    </source>
</evidence>
<keyword evidence="3" id="KW-0560">Oxidoreductase</keyword>
<protein>
    <submittedName>
        <fullName evidence="6">Dihydrofolate reductase family protein</fullName>
    </submittedName>
</protein>
<proteinExistence type="predicted"/>
<sequence>MSERPYVTLSCAMSIDGYLDSAEPQRLAMSNAEDLDRVDEVRARSDAIMVGASTVRRDDPRLLVRDTVRRARRLSYGRPESPTKVTVTASGELSPDAAFFTTGEAPRLVYTPAAVAPALRARLGGLATVVGLGECVTMAALLDDLGARGVRRLMVEGGGRVLTQFLEADLVDELQLVVAPFFVGEAGAPRVVGPGCFPWTAARRARLAETRRIGDVVLLRYSLSARCDALDGAAPESAADATAAEPEPSAVAAVRSAAAPAPRTTDAAGRPDTGT</sequence>
<name>A0ABR8NIV3_9MICO</name>
<dbReference type="RefSeq" id="WP_191169926.1">
    <property type="nucleotide sequence ID" value="NZ_JACXZS010000001.1"/>
</dbReference>
<evidence type="ECO:0000256" key="4">
    <source>
        <dbReference type="SAM" id="MobiDB-lite"/>
    </source>
</evidence>
<evidence type="ECO:0000256" key="3">
    <source>
        <dbReference type="ARBA" id="ARBA00023002"/>
    </source>
</evidence>
<dbReference type="InterPro" id="IPR002734">
    <property type="entry name" value="RibDG_C"/>
</dbReference>
<evidence type="ECO:0000256" key="2">
    <source>
        <dbReference type="ARBA" id="ARBA00022857"/>
    </source>
</evidence>
<dbReference type="PANTHER" id="PTHR38011:SF7">
    <property type="entry name" value="2,5-DIAMINO-6-RIBOSYLAMINO-4(3H)-PYRIMIDINONE 5'-PHOSPHATE REDUCTASE"/>
    <property type="match status" value="1"/>
</dbReference>
<accession>A0ABR8NIV3</accession>
<dbReference type="Pfam" id="PF01872">
    <property type="entry name" value="RibD_C"/>
    <property type="match status" value="1"/>
</dbReference>
<evidence type="ECO:0000259" key="5">
    <source>
        <dbReference type="Pfam" id="PF01872"/>
    </source>
</evidence>
<keyword evidence="2" id="KW-0521">NADP</keyword>
<dbReference type="EMBL" id="JACXZS010000001">
    <property type="protein sequence ID" value="MBD3940283.1"/>
    <property type="molecule type" value="Genomic_DNA"/>
</dbReference>
<feature type="domain" description="Bacterial bifunctional deaminase-reductase C-terminal" evidence="5">
    <location>
        <begin position="5"/>
        <end position="218"/>
    </location>
</feature>
<dbReference type="Proteomes" id="UP000598426">
    <property type="component" value="Unassembled WGS sequence"/>
</dbReference>
<comment type="caution">
    <text evidence="6">The sequence shown here is derived from an EMBL/GenBank/DDBJ whole genome shotgun (WGS) entry which is preliminary data.</text>
</comment>
<feature type="compositionally biased region" description="Low complexity" evidence="4">
    <location>
        <begin position="235"/>
        <end position="268"/>
    </location>
</feature>
<dbReference type="InterPro" id="IPR024072">
    <property type="entry name" value="DHFR-like_dom_sf"/>
</dbReference>
<keyword evidence="7" id="KW-1185">Reference proteome</keyword>
<feature type="region of interest" description="Disordered" evidence="4">
    <location>
        <begin position="235"/>
        <end position="275"/>
    </location>
</feature>
<dbReference type="InterPro" id="IPR050765">
    <property type="entry name" value="Riboflavin_Biosynth_HTPR"/>
</dbReference>
<evidence type="ECO:0000313" key="6">
    <source>
        <dbReference type="EMBL" id="MBD3940283.1"/>
    </source>
</evidence>
<gene>
    <name evidence="6" type="ORF">IF188_01035</name>
</gene>
<dbReference type="Gene3D" id="3.40.430.10">
    <property type="entry name" value="Dihydrofolate Reductase, subunit A"/>
    <property type="match status" value="1"/>
</dbReference>
<comment type="pathway">
    <text evidence="1">Cofactor biosynthesis; riboflavin biosynthesis.</text>
</comment>
<reference evidence="6 7" key="1">
    <citation type="submission" date="2020-09" db="EMBL/GenBank/DDBJ databases">
        <title>Isolation and identification of active actinomycetes.</title>
        <authorList>
            <person name="Li X."/>
        </authorList>
    </citation>
    <scope>NUCLEOTIDE SEQUENCE [LARGE SCALE GENOMIC DNA]</scope>
    <source>
        <strain evidence="6 7">NEAU-LLC</strain>
    </source>
</reference>
<evidence type="ECO:0000313" key="7">
    <source>
        <dbReference type="Proteomes" id="UP000598426"/>
    </source>
</evidence>